<feature type="binding site" evidence="3">
    <location>
        <position position="91"/>
    </location>
    <ligand>
        <name>Mg(2+)</name>
        <dbReference type="ChEBI" id="CHEBI:18420"/>
        <label>1</label>
    </ligand>
</feature>
<dbReference type="OrthoDB" id="9806430at2"/>
<feature type="binding site" evidence="3">
    <location>
        <position position="119"/>
    </location>
    <ligand>
        <name>5-phospho-alpha-D-ribose 1-diphosphate</name>
        <dbReference type="ChEBI" id="CHEBI:58017"/>
    </ligand>
</feature>
<feature type="binding site" evidence="3">
    <location>
        <position position="79"/>
    </location>
    <ligand>
        <name>5-phospho-alpha-D-ribose 1-diphosphate</name>
        <dbReference type="ChEBI" id="CHEBI:58017"/>
    </ligand>
</feature>
<keyword evidence="7" id="KW-1185">Reference proteome</keyword>
<comment type="pathway">
    <text evidence="3">Amino-acid biosynthesis; L-tryptophan biosynthesis; L-tryptophan from chorismate: step 2/5.</text>
</comment>
<dbReference type="InterPro" id="IPR035902">
    <property type="entry name" value="Nuc_phospho_transferase"/>
</dbReference>
<dbReference type="Pfam" id="PF02885">
    <property type="entry name" value="Glycos_trans_3N"/>
    <property type="match status" value="1"/>
</dbReference>
<comment type="catalytic activity">
    <reaction evidence="3">
        <text>N-(5-phospho-beta-D-ribosyl)anthranilate + diphosphate = 5-phospho-alpha-D-ribose 1-diphosphate + anthranilate</text>
        <dbReference type="Rhea" id="RHEA:11768"/>
        <dbReference type="ChEBI" id="CHEBI:16567"/>
        <dbReference type="ChEBI" id="CHEBI:18277"/>
        <dbReference type="ChEBI" id="CHEBI:33019"/>
        <dbReference type="ChEBI" id="CHEBI:58017"/>
        <dbReference type="EC" id="2.4.2.18"/>
    </reaction>
</comment>
<dbReference type="Pfam" id="PF00591">
    <property type="entry name" value="Glycos_transf_3"/>
    <property type="match status" value="1"/>
</dbReference>
<dbReference type="RefSeq" id="WP_147165692.1">
    <property type="nucleotide sequence ID" value="NZ_VOOR01000002.1"/>
</dbReference>
<dbReference type="HAMAP" id="MF_00211">
    <property type="entry name" value="TrpD"/>
    <property type="match status" value="1"/>
</dbReference>
<dbReference type="EC" id="2.4.2.18" evidence="3"/>
<evidence type="ECO:0000256" key="1">
    <source>
        <dbReference type="ARBA" id="ARBA00022676"/>
    </source>
</evidence>
<keyword evidence="3" id="KW-0028">Amino-acid biosynthesis</keyword>
<accession>A0A5C6S4K9</accession>
<feature type="binding site" evidence="3">
    <location>
        <position position="87"/>
    </location>
    <ligand>
        <name>5-phospho-alpha-D-ribose 1-diphosphate</name>
        <dbReference type="ChEBI" id="CHEBI:58017"/>
    </ligand>
</feature>
<comment type="cofactor">
    <cofactor evidence="3">
        <name>Mg(2+)</name>
        <dbReference type="ChEBI" id="CHEBI:18420"/>
    </cofactor>
    <text evidence="3">Binds 2 magnesium ions per monomer.</text>
</comment>
<comment type="caution">
    <text evidence="6">The sequence shown here is derived from an EMBL/GenBank/DDBJ whole genome shotgun (WGS) entry which is preliminary data.</text>
</comment>
<evidence type="ECO:0000256" key="2">
    <source>
        <dbReference type="ARBA" id="ARBA00022679"/>
    </source>
</evidence>
<dbReference type="InterPro" id="IPR000312">
    <property type="entry name" value="Glycosyl_Trfase_fam3"/>
</dbReference>
<feature type="domain" description="Glycosyl transferase family 3 N-terminal" evidence="5">
    <location>
        <begin position="2"/>
        <end position="64"/>
    </location>
</feature>
<feature type="domain" description="Glycosyl transferase family 3" evidence="4">
    <location>
        <begin position="73"/>
        <end position="320"/>
    </location>
</feature>
<dbReference type="GO" id="GO:0004048">
    <property type="term" value="F:anthranilate phosphoribosyltransferase activity"/>
    <property type="evidence" value="ECO:0007669"/>
    <property type="project" value="UniProtKB-UniRule"/>
</dbReference>
<dbReference type="PANTHER" id="PTHR43285">
    <property type="entry name" value="ANTHRANILATE PHOSPHORIBOSYLTRANSFERASE"/>
    <property type="match status" value="1"/>
</dbReference>
<evidence type="ECO:0000313" key="6">
    <source>
        <dbReference type="EMBL" id="TXB69560.1"/>
    </source>
</evidence>
<dbReference type="InterPro" id="IPR005940">
    <property type="entry name" value="Anthranilate_Pribosyl_Tfrase"/>
</dbReference>
<feature type="binding site" evidence="3">
    <location>
        <begin position="107"/>
        <end position="115"/>
    </location>
    <ligand>
        <name>5-phospho-alpha-D-ribose 1-diphosphate</name>
        <dbReference type="ChEBI" id="CHEBI:58017"/>
    </ligand>
</feature>
<feature type="binding site" evidence="3">
    <location>
        <begin position="82"/>
        <end position="83"/>
    </location>
    <ligand>
        <name>5-phospho-alpha-D-ribose 1-diphosphate</name>
        <dbReference type="ChEBI" id="CHEBI:58017"/>
    </ligand>
</feature>
<feature type="binding site" evidence="3">
    <location>
        <position position="224"/>
    </location>
    <ligand>
        <name>Mg(2+)</name>
        <dbReference type="ChEBI" id="CHEBI:18420"/>
        <label>2</label>
    </ligand>
</feature>
<dbReference type="SUPFAM" id="SSF52418">
    <property type="entry name" value="Nucleoside phosphorylase/phosphoribosyltransferase catalytic domain"/>
    <property type="match status" value="1"/>
</dbReference>
<dbReference type="Gene3D" id="3.40.1030.10">
    <property type="entry name" value="Nucleoside phosphorylase/phosphoribosyltransferase catalytic domain"/>
    <property type="match status" value="1"/>
</dbReference>
<dbReference type="Proteomes" id="UP000321580">
    <property type="component" value="Unassembled WGS sequence"/>
</dbReference>
<feature type="binding site" evidence="3">
    <location>
        <position position="165"/>
    </location>
    <ligand>
        <name>anthranilate</name>
        <dbReference type="ChEBI" id="CHEBI:16567"/>
        <label>2</label>
    </ligand>
</feature>
<feature type="binding site" evidence="3">
    <location>
        <position position="223"/>
    </location>
    <ligand>
        <name>Mg(2+)</name>
        <dbReference type="ChEBI" id="CHEBI:18420"/>
        <label>2</label>
    </ligand>
</feature>
<dbReference type="Gene3D" id="1.20.970.10">
    <property type="entry name" value="Transferase, Pyrimidine Nucleoside Phosphorylase, Chain C"/>
    <property type="match status" value="1"/>
</dbReference>
<reference evidence="6 7" key="1">
    <citation type="submission" date="2019-08" db="EMBL/GenBank/DDBJ databases">
        <title>Genome of Phaeodactylibacter luteus.</title>
        <authorList>
            <person name="Bowman J.P."/>
        </authorList>
    </citation>
    <scope>NUCLEOTIDE SEQUENCE [LARGE SCALE GENOMIC DNA]</scope>
    <source>
        <strain evidence="6 7">KCTC 42180</strain>
    </source>
</reference>
<dbReference type="AlphaFoldDB" id="A0A5C6S4K9"/>
<comment type="subunit">
    <text evidence="3">Homodimer.</text>
</comment>
<keyword evidence="1 3" id="KW-0328">Glycosyltransferase</keyword>
<evidence type="ECO:0000313" key="7">
    <source>
        <dbReference type="Proteomes" id="UP000321580"/>
    </source>
</evidence>
<keyword evidence="3" id="KW-0057">Aromatic amino acid biosynthesis</keyword>
<keyword evidence="3" id="KW-0479">Metal-binding</keyword>
<keyword evidence="3" id="KW-0822">Tryptophan biosynthesis</keyword>
<keyword evidence="2 3" id="KW-0808">Transferase</keyword>
<evidence type="ECO:0000259" key="4">
    <source>
        <dbReference type="Pfam" id="PF00591"/>
    </source>
</evidence>
<comment type="function">
    <text evidence="3">Catalyzes the transfer of the phosphoribosyl group of 5-phosphorylribose-1-pyrophosphate (PRPP) to anthranilate to yield N-(5'-phosphoribosyl)-anthranilate (PRA).</text>
</comment>
<proteinExistence type="inferred from homology"/>
<dbReference type="PANTHER" id="PTHR43285:SF2">
    <property type="entry name" value="ANTHRANILATE PHOSPHORIBOSYLTRANSFERASE"/>
    <property type="match status" value="1"/>
</dbReference>
<feature type="binding site" evidence="3">
    <location>
        <begin position="89"/>
        <end position="92"/>
    </location>
    <ligand>
        <name>5-phospho-alpha-D-ribose 1-diphosphate</name>
        <dbReference type="ChEBI" id="CHEBI:58017"/>
    </ligand>
</feature>
<evidence type="ECO:0000256" key="3">
    <source>
        <dbReference type="HAMAP-Rule" id="MF_00211"/>
    </source>
</evidence>
<feature type="binding site" evidence="3">
    <location>
        <position position="224"/>
    </location>
    <ligand>
        <name>Mg(2+)</name>
        <dbReference type="ChEBI" id="CHEBI:18420"/>
        <label>1</label>
    </ligand>
</feature>
<organism evidence="6 7">
    <name type="scientific">Phaeodactylibacter luteus</name>
    <dbReference type="NCBI Taxonomy" id="1564516"/>
    <lineage>
        <taxon>Bacteria</taxon>
        <taxon>Pseudomonadati</taxon>
        <taxon>Bacteroidota</taxon>
        <taxon>Saprospiria</taxon>
        <taxon>Saprospirales</taxon>
        <taxon>Haliscomenobacteraceae</taxon>
        <taxon>Phaeodactylibacter</taxon>
    </lineage>
</organism>
<dbReference type="GO" id="GO:0000162">
    <property type="term" value="P:L-tryptophan biosynthetic process"/>
    <property type="evidence" value="ECO:0007669"/>
    <property type="project" value="UniProtKB-UniRule"/>
</dbReference>
<comment type="caution">
    <text evidence="3">Lacks conserved residue(s) required for the propagation of feature annotation.</text>
</comment>
<dbReference type="InterPro" id="IPR017459">
    <property type="entry name" value="Glycosyl_Trfase_fam3_N_dom"/>
</dbReference>
<dbReference type="SUPFAM" id="SSF47648">
    <property type="entry name" value="Nucleoside phosphorylase/phosphoribosyltransferase N-terminal domain"/>
    <property type="match status" value="1"/>
</dbReference>
<feature type="binding site" evidence="3">
    <location>
        <position position="79"/>
    </location>
    <ligand>
        <name>anthranilate</name>
        <dbReference type="ChEBI" id="CHEBI:16567"/>
        <label>1</label>
    </ligand>
</feature>
<protein>
    <recommendedName>
        <fullName evidence="3">Anthranilate phosphoribosyltransferase</fullName>
        <ecNumber evidence="3">2.4.2.18</ecNumber>
    </recommendedName>
</protein>
<dbReference type="NCBIfam" id="TIGR01245">
    <property type="entry name" value="trpD"/>
    <property type="match status" value="1"/>
</dbReference>
<sequence length="328" mass="35476">MKAILERLFLHNRLSRSEAREVMLGIGEGSYNPAEMATLAAVYRMRPISIPELQGFRDALLELAVPFPLEGMEAIDIVGTGGDGKNTFNISTLSAIVVAGAGYKVAKHGSYGVSSAVGSSNVLQELGYVFTSDTDVLRRQLDRANICFLHAPLFHPALKEVAPVRKQLGVKTFFNMLGPLVNPAQPSHQLYGTYSLELSRLYQYIMQESGRQFAIVYALDGYDEVSLTGPFRFRTNAKDTLLSPGDLSMPTLKPEDLHGGDTPEEAAAIFRGVLENRGAAAHEMAVVANAGLAIQTLCPGKSWADCAAEARESIQSGKAMAKLKTLLN</sequence>
<dbReference type="InterPro" id="IPR036320">
    <property type="entry name" value="Glycosyl_Trfase_fam3_N_dom_sf"/>
</dbReference>
<dbReference type="EMBL" id="VOOR01000002">
    <property type="protein sequence ID" value="TXB69560.1"/>
    <property type="molecule type" value="Genomic_DNA"/>
</dbReference>
<comment type="similarity">
    <text evidence="3">Belongs to the anthranilate phosphoribosyltransferase family.</text>
</comment>
<name>A0A5C6S4K9_9BACT</name>
<gene>
    <name evidence="3 6" type="primary">trpD</name>
    <name evidence="6" type="ORF">FRY97_01750</name>
</gene>
<keyword evidence="3" id="KW-0460">Magnesium</keyword>
<dbReference type="GO" id="GO:0005829">
    <property type="term" value="C:cytosol"/>
    <property type="evidence" value="ECO:0007669"/>
    <property type="project" value="TreeGrafter"/>
</dbReference>
<evidence type="ECO:0000259" key="5">
    <source>
        <dbReference type="Pfam" id="PF02885"/>
    </source>
</evidence>
<dbReference type="GO" id="GO:0000287">
    <property type="term" value="F:magnesium ion binding"/>
    <property type="evidence" value="ECO:0007669"/>
    <property type="project" value="UniProtKB-UniRule"/>
</dbReference>